<dbReference type="AlphaFoldDB" id="A0A6P7FFB3"/>
<dbReference type="SUPFAM" id="SSF47565">
    <property type="entry name" value="Insect pheromone/odorant-binding proteins"/>
    <property type="match status" value="1"/>
</dbReference>
<feature type="signal peptide" evidence="1">
    <location>
        <begin position="1"/>
        <end position="20"/>
    </location>
</feature>
<dbReference type="OrthoDB" id="6720385at2759"/>
<organism evidence="2">
    <name type="scientific">Diabrotica virgifera virgifera</name>
    <name type="common">western corn rootworm</name>
    <dbReference type="NCBI Taxonomy" id="50390"/>
    <lineage>
        <taxon>Eukaryota</taxon>
        <taxon>Metazoa</taxon>
        <taxon>Ecdysozoa</taxon>
        <taxon>Arthropoda</taxon>
        <taxon>Hexapoda</taxon>
        <taxon>Insecta</taxon>
        <taxon>Pterygota</taxon>
        <taxon>Neoptera</taxon>
        <taxon>Endopterygota</taxon>
        <taxon>Coleoptera</taxon>
        <taxon>Polyphaga</taxon>
        <taxon>Cucujiformia</taxon>
        <taxon>Chrysomeloidea</taxon>
        <taxon>Chrysomelidae</taxon>
        <taxon>Galerucinae</taxon>
        <taxon>Diabroticina</taxon>
        <taxon>Diabroticites</taxon>
        <taxon>Diabrotica</taxon>
    </lineage>
</organism>
<dbReference type="InterPro" id="IPR006170">
    <property type="entry name" value="PBP/GOBP"/>
</dbReference>
<protein>
    <submittedName>
        <fullName evidence="2">Uncharacterized protein LOC114329538 isoform X1</fullName>
    </submittedName>
</protein>
<dbReference type="GO" id="GO:0005549">
    <property type="term" value="F:odorant binding"/>
    <property type="evidence" value="ECO:0007669"/>
    <property type="project" value="InterPro"/>
</dbReference>
<name>A0A6P7FFB3_DIAVI</name>
<evidence type="ECO:0000313" key="2">
    <source>
        <dbReference type="RefSeq" id="XP_028134481.1"/>
    </source>
</evidence>
<gene>
    <name evidence="2" type="primary">LOC114329538</name>
</gene>
<reference evidence="2" key="1">
    <citation type="submission" date="2025-08" db="UniProtKB">
        <authorList>
            <consortium name="RefSeq"/>
        </authorList>
    </citation>
    <scope>IDENTIFICATION</scope>
    <source>
        <tissue evidence="2">Whole insect</tissue>
    </source>
</reference>
<dbReference type="InterPro" id="IPR036728">
    <property type="entry name" value="PBP_GOBP_sf"/>
</dbReference>
<dbReference type="InParanoid" id="A0A6P7FFB3"/>
<dbReference type="Gene3D" id="1.10.238.20">
    <property type="entry name" value="Pheromone/general odorant binding protein domain"/>
    <property type="match status" value="1"/>
</dbReference>
<dbReference type="Pfam" id="PF01395">
    <property type="entry name" value="PBP_GOBP"/>
    <property type="match status" value="1"/>
</dbReference>
<feature type="chain" id="PRO_5027819145" evidence="1">
    <location>
        <begin position="21"/>
        <end position="140"/>
    </location>
</feature>
<accession>A0A6P7FFB3</accession>
<keyword evidence="1" id="KW-0732">Signal</keyword>
<dbReference type="RefSeq" id="XP_028134481.1">
    <property type="nucleotide sequence ID" value="XM_028278680.1"/>
</dbReference>
<dbReference type="CDD" id="cd23992">
    <property type="entry name" value="PBP_GOBP"/>
    <property type="match status" value="1"/>
</dbReference>
<evidence type="ECO:0000256" key="1">
    <source>
        <dbReference type="SAM" id="SignalP"/>
    </source>
</evidence>
<proteinExistence type="predicted"/>
<sequence>MKISTTLFLGLLFTAAVVSSFSFEDDFKRYFAECNSNEATKLDRDALAKVKRGEEFNPDQLSAYLNCIFTKFGIQDENGDYNHQRVKYLIKHVVIDQGNVDTIITSCGTRPEGISAQAAALHLLVCSRKYDELRFYSNIY</sequence>